<proteinExistence type="predicted"/>
<keyword evidence="2" id="KW-1185">Reference proteome</keyword>
<name>A0ACA9YAP9_9ASCO</name>
<dbReference type="Proteomes" id="UP001152531">
    <property type="component" value="Unassembled WGS sequence"/>
</dbReference>
<evidence type="ECO:0000313" key="1">
    <source>
        <dbReference type="EMBL" id="CAH6722146.1"/>
    </source>
</evidence>
<evidence type="ECO:0000313" key="2">
    <source>
        <dbReference type="Proteomes" id="UP001152531"/>
    </source>
</evidence>
<comment type="caution">
    <text evidence="1">The sequence shown here is derived from an EMBL/GenBank/DDBJ whole genome shotgun (WGS) entry which is preliminary data.</text>
</comment>
<sequence length="493" mass="56671">MKKGFKTDSDISNRQFQERELERWVPEDNGKELTLDNDGGDWDQFQANKDKFGIESTYDEHLYTTRINTEAKDYQERLKKAEQVAFEIEHSITSDPHIMEERGKIDDSGIDEEDKYSGVQREEKDTRGDELMAALKSVNLDKKYIPSKSKNSGHNDPAIVSSKLPSKPTESFRLNAQSEINSLKEFSATFKVPHKIPNDLLPILSKDKSKQDEIVKKTEVKKDEPKKDDGKKKMDPKKPAFNPNAVSFNPNVNSFTPSAPTSSGNNSYNKNYTKPKSFSQPGQNQHHSNQNQNQNHRDYKNNSPRLSQSRPYSNKRHYQISPQEFFGGSSKIPTKESQIEKIKNFKTSFNMFIDRETVEKAFITPPTWDLTVDESYSELMPPPETANPMMGGMMNNQMMPMGYNPMMGGMMNGVNPMMMPMQNGMAMQPMQMQMPGMPVQMPMQFMPMFPQSPVRYSPNYSPYNSPQPISAQTDDDEYYKYQGQPNHRRYSKR</sequence>
<dbReference type="EMBL" id="CALSDN010000008">
    <property type="protein sequence ID" value="CAH6722146.1"/>
    <property type="molecule type" value="Genomic_DNA"/>
</dbReference>
<accession>A0ACA9YAP9</accession>
<gene>
    <name evidence="1" type="ORF">CLIB1444_08S02916</name>
</gene>
<reference evidence="1" key="1">
    <citation type="submission" date="2022-06" db="EMBL/GenBank/DDBJ databases">
        <authorList>
            <person name="Legras J.-L."/>
            <person name="Devillers H."/>
            <person name="Grondin C."/>
        </authorList>
    </citation>
    <scope>NUCLEOTIDE SEQUENCE</scope>
    <source>
        <strain evidence="1">CLIB 1444</strain>
    </source>
</reference>
<protein>
    <submittedName>
        <fullName evidence="1">Uncharacterized protein</fullName>
    </submittedName>
</protein>
<organism evidence="1 2">
    <name type="scientific">[Candida] jaroonii</name>
    <dbReference type="NCBI Taxonomy" id="467808"/>
    <lineage>
        <taxon>Eukaryota</taxon>
        <taxon>Fungi</taxon>
        <taxon>Dikarya</taxon>
        <taxon>Ascomycota</taxon>
        <taxon>Saccharomycotina</taxon>
        <taxon>Pichiomycetes</taxon>
        <taxon>Debaryomycetaceae</taxon>
        <taxon>Yamadazyma</taxon>
    </lineage>
</organism>